<dbReference type="CDD" id="cd04301">
    <property type="entry name" value="NAT_SF"/>
    <property type="match status" value="1"/>
</dbReference>
<dbReference type="Pfam" id="PF13673">
    <property type="entry name" value="Acetyltransf_10"/>
    <property type="match status" value="1"/>
</dbReference>
<keyword evidence="3" id="KW-1185">Reference proteome</keyword>
<accession>A0ABM7AAI9</accession>
<dbReference type="EMBL" id="CP027783">
    <property type="protein sequence ID" value="AYW48562.1"/>
    <property type="molecule type" value="Genomic_DNA"/>
</dbReference>
<dbReference type="InterPro" id="IPR016181">
    <property type="entry name" value="Acyl_CoA_acyltransferase"/>
</dbReference>
<dbReference type="Gene3D" id="3.40.630.30">
    <property type="match status" value="1"/>
</dbReference>
<dbReference type="InterPro" id="IPR000182">
    <property type="entry name" value="GNAT_dom"/>
</dbReference>
<reference evidence="2 3" key="1">
    <citation type="journal article" date="2012" name="Int. J. Syst. Evol. Microbiol.">
        <title>Characterization of Tetragenococcus strains from sugar thick juice reveals a novel species, Tetragenococcus osmophilus sp. nov., and divides Tetragenococcus halophilus into two subspecies, T. halophilus subsp. halophilus subsp. nov. and T. halophilus subsp. flandriensis subsp. nov.</title>
        <authorList>
            <person name="Juste A."/>
            <person name="Van Trappen S."/>
            <person name="Verreth C."/>
            <person name="Cleenwerck I."/>
            <person name="De Vos P."/>
            <person name="Lievens B."/>
            <person name="Willems K.A."/>
        </authorList>
    </citation>
    <scope>NUCLEOTIDE SEQUENCE [LARGE SCALE GENOMIC DNA]</scope>
    <source>
        <strain evidence="2 3">JCM 31126</strain>
    </source>
</reference>
<proteinExistence type="predicted"/>
<organism evidence="2 3">
    <name type="scientific">Tetragenococcus osmophilus</name>
    <dbReference type="NCBI Taxonomy" id="526944"/>
    <lineage>
        <taxon>Bacteria</taxon>
        <taxon>Bacillati</taxon>
        <taxon>Bacillota</taxon>
        <taxon>Bacilli</taxon>
        <taxon>Lactobacillales</taxon>
        <taxon>Enterococcaceae</taxon>
        <taxon>Tetragenococcus</taxon>
    </lineage>
</organism>
<dbReference type="Proteomes" id="UP000268310">
    <property type="component" value="Chromosome"/>
</dbReference>
<dbReference type="SUPFAM" id="SSF55729">
    <property type="entry name" value="Acyl-CoA N-acyltransferases (Nat)"/>
    <property type="match status" value="1"/>
</dbReference>
<name>A0ABM7AAI9_9ENTE</name>
<dbReference type="InterPro" id="IPR052564">
    <property type="entry name" value="N-acetyltrans/Recomb-assoc"/>
</dbReference>
<dbReference type="PANTHER" id="PTHR43451:SF1">
    <property type="entry name" value="ACETYLTRANSFERASE"/>
    <property type="match status" value="1"/>
</dbReference>
<sequence length="134" mass="15648">MKAAAFYLRYQVFVLEQKIQPSLEFDEKSKENHNYLVVLNQNKPIATIRFDVYTNHTISLDRFCVKKTARKQGIGSALLKTFEKKAVELGYKYSLLSAEKQAIPFYQKNGYQVVSEEYLEYGIFCVQMKKTLKI</sequence>
<gene>
    <name evidence="2" type="ORF">C7K38_09410</name>
</gene>
<dbReference type="PROSITE" id="PS51186">
    <property type="entry name" value="GNAT"/>
    <property type="match status" value="1"/>
</dbReference>
<protein>
    <submittedName>
        <fullName evidence="2">GNAT family N-acetyltransferase</fullName>
    </submittedName>
</protein>
<feature type="domain" description="N-acetyltransferase" evidence="1">
    <location>
        <begin position="1"/>
        <end position="133"/>
    </location>
</feature>
<evidence type="ECO:0000313" key="3">
    <source>
        <dbReference type="Proteomes" id="UP000268310"/>
    </source>
</evidence>
<evidence type="ECO:0000259" key="1">
    <source>
        <dbReference type="PROSITE" id="PS51186"/>
    </source>
</evidence>
<evidence type="ECO:0000313" key="2">
    <source>
        <dbReference type="EMBL" id="AYW48562.1"/>
    </source>
</evidence>
<dbReference type="PANTHER" id="PTHR43451">
    <property type="entry name" value="ACETYLTRANSFERASE (GNAT) FAMILY PROTEIN"/>
    <property type="match status" value="1"/>
</dbReference>